<feature type="domain" description="HPt" evidence="19">
    <location>
        <begin position="964"/>
        <end position="1059"/>
    </location>
</feature>
<dbReference type="CDD" id="cd17546">
    <property type="entry name" value="REC_hyHK_CKI1_RcsC-like"/>
    <property type="match status" value="1"/>
</dbReference>
<dbReference type="SUPFAM" id="SSF52172">
    <property type="entry name" value="CheY-like"/>
    <property type="match status" value="1"/>
</dbReference>
<dbReference type="InterPro" id="IPR001789">
    <property type="entry name" value="Sig_transdc_resp-reg_receiver"/>
</dbReference>
<dbReference type="SUPFAM" id="SSF55874">
    <property type="entry name" value="ATPase domain of HSP90 chaperone/DNA topoisomerase II/histidine kinase"/>
    <property type="match status" value="1"/>
</dbReference>
<comment type="subcellular location">
    <subcellularLocation>
        <location evidence="2">Cell membrane</location>
        <topology evidence="2">Multi-pass membrane protein</topology>
    </subcellularLocation>
</comment>
<keyword evidence="10" id="KW-0902">Two-component regulatory system</keyword>
<dbReference type="CDD" id="cd00088">
    <property type="entry name" value="HPT"/>
    <property type="match status" value="1"/>
</dbReference>
<keyword evidence="21" id="KW-1185">Reference proteome</keyword>
<dbReference type="InterPro" id="IPR000700">
    <property type="entry name" value="PAS-assoc_C"/>
</dbReference>
<organism evidence="20 21">
    <name type="scientific">Skermanella cutis</name>
    <dbReference type="NCBI Taxonomy" id="2775420"/>
    <lineage>
        <taxon>Bacteria</taxon>
        <taxon>Pseudomonadati</taxon>
        <taxon>Pseudomonadota</taxon>
        <taxon>Alphaproteobacteria</taxon>
        <taxon>Rhodospirillales</taxon>
        <taxon>Azospirillaceae</taxon>
        <taxon>Skermanella</taxon>
    </lineage>
</organism>
<dbReference type="InterPro" id="IPR001610">
    <property type="entry name" value="PAC"/>
</dbReference>
<feature type="domain" description="Response regulatory" evidence="16">
    <location>
        <begin position="796"/>
        <end position="913"/>
    </location>
</feature>
<dbReference type="PROSITE" id="PS50110">
    <property type="entry name" value="RESPONSE_REGULATORY"/>
    <property type="match status" value="1"/>
</dbReference>
<dbReference type="Gene3D" id="3.40.50.2300">
    <property type="match status" value="1"/>
</dbReference>
<dbReference type="CDD" id="cd16922">
    <property type="entry name" value="HATPase_EvgS-ArcB-TorS-like"/>
    <property type="match status" value="1"/>
</dbReference>
<evidence type="ECO:0000256" key="11">
    <source>
        <dbReference type="ARBA" id="ARBA00023136"/>
    </source>
</evidence>
<evidence type="ECO:0000256" key="5">
    <source>
        <dbReference type="ARBA" id="ARBA00022553"/>
    </source>
</evidence>
<evidence type="ECO:0000256" key="3">
    <source>
        <dbReference type="ARBA" id="ARBA00012438"/>
    </source>
</evidence>
<feature type="domain" description="PAS" evidence="17">
    <location>
        <begin position="388"/>
        <end position="458"/>
    </location>
</feature>
<dbReference type="SMART" id="SM00073">
    <property type="entry name" value="HPT"/>
    <property type="match status" value="1"/>
</dbReference>
<dbReference type="Pfam" id="PF01627">
    <property type="entry name" value="Hpt"/>
    <property type="match status" value="1"/>
</dbReference>
<dbReference type="InterPro" id="IPR005467">
    <property type="entry name" value="His_kinase_dom"/>
</dbReference>
<dbReference type="Pfam" id="PF02518">
    <property type="entry name" value="HATPase_c"/>
    <property type="match status" value="1"/>
</dbReference>
<feature type="domain" description="PAC" evidence="18">
    <location>
        <begin position="203"/>
        <end position="255"/>
    </location>
</feature>
<keyword evidence="11" id="KW-0472">Membrane</keyword>
<dbReference type="InterPro" id="IPR004358">
    <property type="entry name" value="Sig_transdc_His_kin-like_C"/>
</dbReference>
<reference evidence="20" key="1">
    <citation type="submission" date="2021-02" db="EMBL/GenBank/DDBJ databases">
        <title>Skermanella TT6 skin isolate.</title>
        <authorList>
            <person name="Lee K."/>
            <person name="Ganzorig M."/>
        </authorList>
    </citation>
    <scope>NUCLEOTIDE SEQUENCE</scope>
    <source>
        <strain evidence="20">TT6</strain>
    </source>
</reference>
<keyword evidence="14" id="KW-0175">Coiled coil</keyword>
<dbReference type="SMART" id="SM00388">
    <property type="entry name" value="HisKA"/>
    <property type="match status" value="1"/>
</dbReference>
<dbReference type="InterPro" id="IPR011006">
    <property type="entry name" value="CheY-like_superfamily"/>
</dbReference>
<dbReference type="InterPro" id="IPR036641">
    <property type="entry name" value="HPT_dom_sf"/>
</dbReference>
<dbReference type="Gene3D" id="1.20.120.160">
    <property type="entry name" value="HPT domain"/>
    <property type="match status" value="1"/>
</dbReference>
<dbReference type="Pfam" id="PF08448">
    <property type="entry name" value="PAS_4"/>
    <property type="match status" value="1"/>
</dbReference>
<evidence type="ECO:0000256" key="12">
    <source>
        <dbReference type="PROSITE-ProRule" id="PRU00110"/>
    </source>
</evidence>
<dbReference type="SUPFAM" id="SSF55785">
    <property type="entry name" value="PYP-like sensor domain (PAS domain)"/>
    <property type="match status" value="3"/>
</dbReference>
<sequence length="1059" mass="115042">MLATCAENELPGIIETIGAPTFIVDASRSGPLRPLCMNRLFRTMSGFSDAAFRDFVERDPGERLHGRRDPDGPVEFDHQFALDGRPRRVRIGVVPLMDSQGRAARLMGTATDVTVRRTAGEELARLAELYRGVLDEQHDLISRFLPDTTLTYVNDAYARMLGRAPESLVGSRFADTLAASDRERVVALFGSRTAVGDGDPPVLVNENAVVTPSGEQRWIRWRNVALADRDGRIEGYQSVGSDVTDCKLAQEGMRTAQQSLRDVIDSISEGFALYDADDRLVLYNDNFVKATPQLAAFDSPAGVTFEEILRAGLDRREIPDADPVTDREAWVAERLAAHRFPPDLPTERRLPDGRHFRVSERRTRDGGIVCILTDITPLREQEARVRESEQRFRLLADSATDIICLHAPDTTILYVSPSCEKQLGHAPADMVGRRLGEFVHGADLPLIERKHAEMMAGLPGSAVFRLRHSDGRWLWFESVAGRLEGTPEGDGGLLTAMREVSERVRYEQELREASDRLAAQAVELRKLAIDLDAARRVAEQASDAKSQFLAMMSHELRTPMTGVMGMVDLLMGTPLSGEQRGYVQTLGASAGILLTILDDVLDFSKIEAGQLQMETIAFDLRRTVADVIQLFAGRAAEKRVRLTADIPAGAPSVVCGDPTRLRQVLFNLVGNAIKFTAAGSVKVRLADARDEEGERVLLRFEVTDSGMGMTEEQRSRLFEAFVQADTTTTRRFGGTGLGLAICKRLVEAMDGEIGVSSAPGKGSLFHFTVRLGRCRTELPPTEPERAVPAAAVRRARVLLAEDNEVNRLMVVRMLERLGHRVDAVEDGRAAVEAARRGGYDLILMDMQMPVLDGASATREIRALPGPAGRVPIAALTADVVSGNRERYLQAGLDGYFTKPIDWNALAGAIAALTCADAAADEAGESGAAAEGSRAGASAPDPGTDLLVELPLIDAGRLDELRAAVGDSYAMMVEMFPESAREEMAALRAALASGDTGSSRRAAHSLKGVAASFGATRVQAIAHLLEDTRHPPDEAARLLACLESALEDTLESLASVETAA</sequence>
<dbReference type="PROSITE" id="PS50109">
    <property type="entry name" value="HIS_KIN"/>
    <property type="match status" value="1"/>
</dbReference>
<evidence type="ECO:0000256" key="4">
    <source>
        <dbReference type="ARBA" id="ARBA00022475"/>
    </source>
</evidence>
<dbReference type="PROSITE" id="PS50113">
    <property type="entry name" value="PAC"/>
    <property type="match status" value="2"/>
</dbReference>
<name>A0ABX7B4G6_9PROT</name>
<evidence type="ECO:0000256" key="9">
    <source>
        <dbReference type="ARBA" id="ARBA00022989"/>
    </source>
</evidence>
<feature type="domain" description="PAC" evidence="18">
    <location>
        <begin position="72"/>
        <end position="125"/>
    </location>
</feature>
<keyword evidence="4" id="KW-1003">Cell membrane</keyword>
<dbReference type="Pfam" id="PF12860">
    <property type="entry name" value="PAS_7"/>
    <property type="match status" value="1"/>
</dbReference>
<evidence type="ECO:0000259" key="15">
    <source>
        <dbReference type="PROSITE" id="PS50109"/>
    </source>
</evidence>
<evidence type="ECO:0000313" key="21">
    <source>
        <dbReference type="Proteomes" id="UP000595197"/>
    </source>
</evidence>
<dbReference type="Gene3D" id="3.30.450.20">
    <property type="entry name" value="PAS domain"/>
    <property type="match status" value="4"/>
</dbReference>
<evidence type="ECO:0000256" key="6">
    <source>
        <dbReference type="ARBA" id="ARBA00022692"/>
    </source>
</evidence>
<dbReference type="EC" id="2.7.13.3" evidence="3"/>
<dbReference type="CDD" id="cd00130">
    <property type="entry name" value="PAS"/>
    <property type="match status" value="2"/>
</dbReference>
<keyword evidence="9" id="KW-1133">Transmembrane helix</keyword>
<keyword evidence="6" id="KW-0812">Transmembrane</keyword>
<protein>
    <recommendedName>
        <fullName evidence="3">histidine kinase</fullName>
        <ecNumber evidence="3">2.7.13.3</ecNumber>
    </recommendedName>
</protein>
<dbReference type="EMBL" id="CP067420">
    <property type="protein sequence ID" value="QQP88292.1"/>
    <property type="molecule type" value="Genomic_DNA"/>
</dbReference>
<dbReference type="InterPro" id="IPR013655">
    <property type="entry name" value="PAS_fold_3"/>
</dbReference>
<dbReference type="SMART" id="SM00091">
    <property type="entry name" value="PAS"/>
    <property type="match status" value="3"/>
</dbReference>
<dbReference type="PROSITE" id="PS50894">
    <property type="entry name" value="HPT"/>
    <property type="match status" value="1"/>
</dbReference>
<dbReference type="SMART" id="SM00086">
    <property type="entry name" value="PAC"/>
    <property type="match status" value="3"/>
</dbReference>
<dbReference type="InterPro" id="IPR036890">
    <property type="entry name" value="HATPase_C_sf"/>
</dbReference>
<dbReference type="SUPFAM" id="SSF47384">
    <property type="entry name" value="Homodimeric domain of signal transducing histidine kinase"/>
    <property type="match status" value="1"/>
</dbReference>
<evidence type="ECO:0000259" key="18">
    <source>
        <dbReference type="PROSITE" id="PS50113"/>
    </source>
</evidence>
<accession>A0ABX7B4G6</accession>
<dbReference type="PROSITE" id="PS50112">
    <property type="entry name" value="PAS"/>
    <property type="match status" value="2"/>
</dbReference>
<dbReference type="NCBIfam" id="TIGR00229">
    <property type="entry name" value="sensory_box"/>
    <property type="match status" value="2"/>
</dbReference>
<dbReference type="Proteomes" id="UP000595197">
    <property type="component" value="Chromosome"/>
</dbReference>
<dbReference type="InterPro" id="IPR036097">
    <property type="entry name" value="HisK_dim/P_sf"/>
</dbReference>
<keyword evidence="8" id="KW-0067">ATP-binding</keyword>
<dbReference type="PANTHER" id="PTHR45339">
    <property type="entry name" value="HYBRID SIGNAL TRANSDUCTION HISTIDINE KINASE J"/>
    <property type="match status" value="1"/>
</dbReference>
<evidence type="ECO:0000259" key="17">
    <source>
        <dbReference type="PROSITE" id="PS50112"/>
    </source>
</evidence>
<dbReference type="SUPFAM" id="SSF47226">
    <property type="entry name" value="Histidine-containing phosphotransfer domain, HPT domain"/>
    <property type="match status" value="1"/>
</dbReference>
<feature type="coiled-coil region" evidence="14">
    <location>
        <begin position="496"/>
        <end position="544"/>
    </location>
</feature>
<dbReference type="InterPro" id="IPR008207">
    <property type="entry name" value="Sig_transdc_His_kin_Hpt_dom"/>
</dbReference>
<dbReference type="CDD" id="cd00082">
    <property type="entry name" value="HisKA"/>
    <property type="match status" value="1"/>
</dbReference>
<keyword evidence="5 13" id="KW-0597">Phosphoprotein</keyword>
<dbReference type="InterPro" id="IPR003661">
    <property type="entry name" value="HisK_dim/P_dom"/>
</dbReference>
<gene>
    <name evidence="20" type="ORF">IGS68_19885</name>
</gene>
<dbReference type="InterPro" id="IPR000014">
    <property type="entry name" value="PAS"/>
</dbReference>
<dbReference type="PANTHER" id="PTHR45339:SF1">
    <property type="entry name" value="HYBRID SIGNAL TRANSDUCTION HISTIDINE KINASE J"/>
    <property type="match status" value="1"/>
</dbReference>
<evidence type="ECO:0000256" key="2">
    <source>
        <dbReference type="ARBA" id="ARBA00004651"/>
    </source>
</evidence>
<evidence type="ECO:0000313" key="20">
    <source>
        <dbReference type="EMBL" id="QQP88292.1"/>
    </source>
</evidence>
<evidence type="ECO:0000256" key="1">
    <source>
        <dbReference type="ARBA" id="ARBA00000085"/>
    </source>
</evidence>
<evidence type="ECO:0000259" key="16">
    <source>
        <dbReference type="PROSITE" id="PS50110"/>
    </source>
</evidence>
<evidence type="ECO:0000256" key="8">
    <source>
        <dbReference type="ARBA" id="ARBA00022840"/>
    </source>
</evidence>
<feature type="domain" description="PAS" evidence="17">
    <location>
        <begin position="126"/>
        <end position="198"/>
    </location>
</feature>
<feature type="modified residue" description="Phosphohistidine" evidence="12">
    <location>
        <position position="1003"/>
    </location>
</feature>
<dbReference type="Pfam" id="PF00072">
    <property type="entry name" value="Response_reg"/>
    <property type="match status" value="1"/>
</dbReference>
<dbReference type="InterPro" id="IPR003594">
    <property type="entry name" value="HATPase_dom"/>
</dbReference>
<dbReference type="Gene3D" id="3.30.565.10">
    <property type="entry name" value="Histidine kinase-like ATPase, C-terminal domain"/>
    <property type="match status" value="1"/>
</dbReference>
<dbReference type="InterPro" id="IPR013656">
    <property type="entry name" value="PAS_4"/>
</dbReference>
<comment type="catalytic activity">
    <reaction evidence="1">
        <text>ATP + protein L-histidine = ADP + protein N-phospho-L-histidine.</text>
        <dbReference type="EC" id="2.7.13.3"/>
    </reaction>
</comment>
<evidence type="ECO:0000259" key="19">
    <source>
        <dbReference type="PROSITE" id="PS50894"/>
    </source>
</evidence>
<evidence type="ECO:0000256" key="13">
    <source>
        <dbReference type="PROSITE-ProRule" id="PRU00169"/>
    </source>
</evidence>
<dbReference type="Pfam" id="PF08447">
    <property type="entry name" value="PAS_3"/>
    <property type="match status" value="1"/>
</dbReference>
<dbReference type="Pfam" id="PF00512">
    <property type="entry name" value="HisKA"/>
    <property type="match status" value="1"/>
</dbReference>
<dbReference type="PRINTS" id="PR00344">
    <property type="entry name" value="BCTRLSENSOR"/>
</dbReference>
<dbReference type="RefSeq" id="WP_201072948.1">
    <property type="nucleotide sequence ID" value="NZ_CP067420.1"/>
</dbReference>
<evidence type="ECO:0000256" key="14">
    <source>
        <dbReference type="SAM" id="Coils"/>
    </source>
</evidence>
<dbReference type="Gene3D" id="1.10.287.130">
    <property type="match status" value="1"/>
</dbReference>
<keyword evidence="7" id="KW-0547">Nucleotide-binding</keyword>
<feature type="domain" description="Histidine kinase" evidence="15">
    <location>
        <begin position="551"/>
        <end position="773"/>
    </location>
</feature>
<dbReference type="SMART" id="SM00387">
    <property type="entry name" value="HATPase_c"/>
    <property type="match status" value="1"/>
</dbReference>
<proteinExistence type="predicted"/>
<evidence type="ECO:0000256" key="10">
    <source>
        <dbReference type="ARBA" id="ARBA00023012"/>
    </source>
</evidence>
<evidence type="ECO:0000256" key="7">
    <source>
        <dbReference type="ARBA" id="ARBA00022741"/>
    </source>
</evidence>
<feature type="modified residue" description="4-aspartylphosphate" evidence="13">
    <location>
        <position position="845"/>
    </location>
</feature>
<dbReference type="SMART" id="SM00448">
    <property type="entry name" value="REC"/>
    <property type="match status" value="1"/>
</dbReference>
<dbReference type="InterPro" id="IPR035965">
    <property type="entry name" value="PAS-like_dom_sf"/>
</dbReference>